<feature type="domain" description="KATNIP" evidence="2">
    <location>
        <begin position="160"/>
        <end position="221"/>
    </location>
</feature>
<dbReference type="Pfam" id="PF14652">
    <property type="entry name" value="DUF4457"/>
    <property type="match status" value="3"/>
</dbReference>
<evidence type="ECO:0000259" key="2">
    <source>
        <dbReference type="Pfam" id="PF14652"/>
    </source>
</evidence>
<feature type="region of interest" description="Disordered" evidence="1">
    <location>
        <begin position="725"/>
        <end position="745"/>
    </location>
</feature>
<gene>
    <name evidence="3" type="ORF">PIBRA_LOCUS6634</name>
</gene>
<dbReference type="PANTHER" id="PTHR21534:SF0">
    <property type="entry name" value="KATANIN-INTERACTING PROTEIN"/>
    <property type="match status" value="1"/>
</dbReference>
<organism evidence="3 4">
    <name type="scientific">Pieris brassicae</name>
    <name type="common">White butterfly</name>
    <name type="synonym">Large white butterfly</name>
    <dbReference type="NCBI Taxonomy" id="7116"/>
    <lineage>
        <taxon>Eukaryota</taxon>
        <taxon>Metazoa</taxon>
        <taxon>Ecdysozoa</taxon>
        <taxon>Arthropoda</taxon>
        <taxon>Hexapoda</taxon>
        <taxon>Insecta</taxon>
        <taxon>Pterygota</taxon>
        <taxon>Neoptera</taxon>
        <taxon>Endopterygota</taxon>
        <taxon>Lepidoptera</taxon>
        <taxon>Glossata</taxon>
        <taxon>Ditrysia</taxon>
        <taxon>Papilionoidea</taxon>
        <taxon>Pieridae</taxon>
        <taxon>Pierinae</taxon>
        <taxon>Pieris</taxon>
    </lineage>
</organism>
<keyword evidence="4" id="KW-1185">Reference proteome</keyword>
<proteinExistence type="predicted"/>
<sequence length="761" mass="86220">MAQKYEYSYKDTDLPVWLDELTKDVKETHINESLNDPIYEPYNLKYDYGTDNQRTRRTSLDLDLLLKSESKPIAHSAGTLRYNQNNGYKQNGRRKNFTSKTEWGEAKDEINNDFLTDLLPHYVTPRHKRMSLDNDFNDVIVGPRLQNASKNLNKFTKDTKVTNTKSNYTKASLEVDRKSEFVIPETPEGRLLEMKIYSNWGDKYLVGLNGIELFDCEGEPVIIDKIWTDSDTGDHSKFGHIENIIDGVVRTRDDKHTWSAPAPQGLPIALTVLLAKTTKLALLRIWNYNKSRIYSARGVRLVQIKLDDQVIFQGEIARASGELKGNLPTLGDTILFTKDVAMLEAIFENDKNFQSLLKDNDPLVELNTADRPPTANDSKNNLPNVIEEPKAPEENEYLAKEIKLTLMSNWGQKNLIGLTDIIRSYAYTTYAADDKKLEYGFIDCKNLFNGRNITTEFDDMWCTNFTPESKFCHIVMELPDHTKVTGIRIWNYNANMELSYIGVKDLRVTLDGALLNQRPILLRRAPGDTFYDYLQHIDLSSMDDRINNADNLDRAFESNLNSGAPTGFVLQLNIFSTWGDPYYVGLTGVELYDPQGNLIEVTESNVCAQPASVNVLDSVARDVRTPSKLVDGHNSNAADGQHSWLAPILPETLNRVFFVFDAPVSVYGMKIWNYGKTPTRGVKEFGVLIDDLLIFNGSLEMVKGDTVAPQWICFQDVDVENLTPSPSDASQLTTTSGSSKSVDQNDRPYTSVYAVRARKYL</sequence>
<evidence type="ECO:0000313" key="4">
    <source>
        <dbReference type="Proteomes" id="UP001152562"/>
    </source>
</evidence>
<dbReference type="PANTHER" id="PTHR21534">
    <property type="entry name" value="KATANIN-INTERACTING PROTEIN"/>
    <property type="match status" value="1"/>
</dbReference>
<accession>A0A9P0TMD0</accession>
<name>A0A9P0TMD0_PIEBR</name>
<protein>
    <recommendedName>
        <fullName evidence="2">KATNIP domain-containing protein</fullName>
    </recommendedName>
</protein>
<feature type="domain" description="KATNIP" evidence="2">
    <location>
        <begin position="239"/>
        <end position="420"/>
    </location>
</feature>
<dbReference type="InterPro" id="IPR027859">
    <property type="entry name" value="KATNIP_dom"/>
</dbReference>
<comment type="caution">
    <text evidence="3">The sequence shown here is derived from an EMBL/GenBank/DDBJ whole genome shotgun (WGS) entry which is preliminary data.</text>
</comment>
<feature type="domain" description="KATNIP" evidence="2">
    <location>
        <begin position="445"/>
        <end position="702"/>
    </location>
</feature>
<evidence type="ECO:0000256" key="1">
    <source>
        <dbReference type="SAM" id="MobiDB-lite"/>
    </source>
</evidence>
<feature type="compositionally biased region" description="Polar residues" evidence="1">
    <location>
        <begin position="725"/>
        <end position="742"/>
    </location>
</feature>
<evidence type="ECO:0000313" key="3">
    <source>
        <dbReference type="EMBL" id="CAH4029942.1"/>
    </source>
</evidence>
<dbReference type="Proteomes" id="UP001152562">
    <property type="component" value="Unassembled WGS sequence"/>
</dbReference>
<dbReference type="InterPro" id="IPR026704">
    <property type="entry name" value="KATNIP"/>
</dbReference>
<dbReference type="AlphaFoldDB" id="A0A9P0TMD0"/>
<reference evidence="3" key="1">
    <citation type="submission" date="2022-05" db="EMBL/GenBank/DDBJ databases">
        <authorList>
            <person name="Okamura Y."/>
        </authorList>
    </citation>
    <scope>NUCLEOTIDE SEQUENCE</scope>
</reference>
<dbReference type="EMBL" id="CALOZG010000010">
    <property type="protein sequence ID" value="CAH4029942.1"/>
    <property type="molecule type" value="Genomic_DNA"/>
</dbReference>